<keyword evidence="1" id="KW-0805">Transcription regulation</keyword>
<dbReference type="InterPro" id="IPR004827">
    <property type="entry name" value="bZIP"/>
</dbReference>
<dbReference type="STRING" id="31246.A0A183NGD3"/>
<keyword evidence="5" id="KW-1185">Reference proteome</keyword>
<dbReference type="InterPro" id="IPR046347">
    <property type="entry name" value="bZIP_sf"/>
</dbReference>
<dbReference type="Pfam" id="PF00170">
    <property type="entry name" value="bZIP_1"/>
    <property type="match status" value="1"/>
</dbReference>
<dbReference type="EMBL" id="UZAL01001223">
    <property type="protein sequence ID" value="VDO76034.1"/>
    <property type="molecule type" value="Genomic_DNA"/>
</dbReference>
<sequence>KTGPRSTTTITVRPIFTLLFLVIIITVTSTIGRVSDDEARRRAKRRERNRVAAAKCRQRRQDQIEELQHRVDALTRTGQELRSSLHSLDLERARLESLVEEHKFSQLVSYLSNKVEILQNLIMSTEQLGQYNKDEK</sequence>
<reference evidence="4 5" key="1">
    <citation type="submission" date="2018-11" db="EMBL/GenBank/DDBJ databases">
        <authorList>
            <consortium name="Pathogen Informatics"/>
        </authorList>
    </citation>
    <scope>NUCLEOTIDE SEQUENCE [LARGE SCALE GENOMIC DNA]</scope>
    <source>
        <strain>Denwood</strain>
        <strain evidence="5">Zambia</strain>
    </source>
</reference>
<dbReference type="AlphaFoldDB" id="A0A183NGD3"/>
<keyword evidence="2" id="KW-0238">DNA-binding</keyword>
<keyword evidence="3" id="KW-0804">Transcription</keyword>
<dbReference type="CDD" id="cd14699">
    <property type="entry name" value="bZIP_Fos_like"/>
    <property type="match status" value="1"/>
</dbReference>
<dbReference type="SUPFAM" id="SSF57959">
    <property type="entry name" value="Leucine zipper domain"/>
    <property type="match status" value="1"/>
</dbReference>
<dbReference type="Proteomes" id="UP000269396">
    <property type="component" value="Unassembled WGS sequence"/>
</dbReference>
<feature type="non-terminal residue" evidence="4">
    <location>
        <position position="1"/>
    </location>
</feature>
<proteinExistence type="predicted"/>
<dbReference type="SMART" id="SM00338">
    <property type="entry name" value="BRLZ"/>
    <property type="match status" value="1"/>
</dbReference>
<dbReference type="PRINTS" id="PR00042">
    <property type="entry name" value="LEUZIPPRFOS"/>
</dbReference>
<dbReference type="PANTHER" id="PTHR23351">
    <property type="entry name" value="FOS TRANSCRIPTION FACTOR-RELATED"/>
    <property type="match status" value="1"/>
</dbReference>
<evidence type="ECO:0000256" key="2">
    <source>
        <dbReference type="ARBA" id="ARBA00023125"/>
    </source>
</evidence>
<organism evidence="4 5">
    <name type="scientific">Schistosoma mattheei</name>
    <dbReference type="NCBI Taxonomy" id="31246"/>
    <lineage>
        <taxon>Eukaryota</taxon>
        <taxon>Metazoa</taxon>
        <taxon>Spiralia</taxon>
        <taxon>Lophotrochozoa</taxon>
        <taxon>Platyhelminthes</taxon>
        <taxon>Trematoda</taxon>
        <taxon>Digenea</taxon>
        <taxon>Strigeidida</taxon>
        <taxon>Schistosomatoidea</taxon>
        <taxon>Schistosomatidae</taxon>
        <taxon>Schistosoma</taxon>
    </lineage>
</organism>
<dbReference type="Gene3D" id="1.20.5.170">
    <property type="match status" value="1"/>
</dbReference>
<evidence type="ECO:0000256" key="1">
    <source>
        <dbReference type="ARBA" id="ARBA00023015"/>
    </source>
</evidence>
<dbReference type="GO" id="GO:0005634">
    <property type="term" value="C:nucleus"/>
    <property type="evidence" value="ECO:0007669"/>
    <property type="project" value="TreeGrafter"/>
</dbReference>
<protein>
    <submittedName>
        <fullName evidence="4">Uncharacterized protein</fullName>
    </submittedName>
</protein>
<dbReference type="GO" id="GO:0000981">
    <property type="term" value="F:DNA-binding transcription factor activity, RNA polymerase II-specific"/>
    <property type="evidence" value="ECO:0007669"/>
    <property type="project" value="TreeGrafter"/>
</dbReference>
<accession>A0A183NGD3</accession>
<evidence type="ECO:0000313" key="5">
    <source>
        <dbReference type="Proteomes" id="UP000269396"/>
    </source>
</evidence>
<evidence type="ECO:0000256" key="3">
    <source>
        <dbReference type="ARBA" id="ARBA00023163"/>
    </source>
</evidence>
<dbReference type="PANTHER" id="PTHR23351:SF24">
    <property type="entry name" value="ACTIVATING TRANSCRIPTION FACTOR 3-RELATED"/>
    <property type="match status" value="1"/>
</dbReference>
<dbReference type="PROSITE" id="PS50217">
    <property type="entry name" value="BZIP"/>
    <property type="match status" value="1"/>
</dbReference>
<dbReference type="InterPro" id="IPR000837">
    <property type="entry name" value="AP-1"/>
</dbReference>
<gene>
    <name evidence="4" type="ORF">SMTD_LOCUS1169</name>
</gene>
<name>A0A183NGD3_9TREM</name>
<evidence type="ECO:0000313" key="4">
    <source>
        <dbReference type="EMBL" id="VDO76034.1"/>
    </source>
</evidence>
<dbReference type="GO" id="GO:0000978">
    <property type="term" value="F:RNA polymerase II cis-regulatory region sequence-specific DNA binding"/>
    <property type="evidence" value="ECO:0007669"/>
    <property type="project" value="TreeGrafter"/>
</dbReference>
<dbReference type="PROSITE" id="PS00036">
    <property type="entry name" value="BZIP_BASIC"/>
    <property type="match status" value="1"/>
</dbReference>